<dbReference type="OrthoDB" id="10345900at2759"/>
<dbReference type="Proteomes" id="UP000030655">
    <property type="component" value="Unassembled WGS sequence"/>
</dbReference>
<dbReference type="EMBL" id="KK365162">
    <property type="protein sequence ID" value="KCZ80781.1"/>
    <property type="molecule type" value="Genomic_DNA"/>
</dbReference>
<evidence type="ECO:0000313" key="2">
    <source>
        <dbReference type="Proteomes" id="UP000030655"/>
    </source>
</evidence>
<feature type="non-terminal residue" evidence="1">
    <location>
        <position position="114"/>
    </location>
</feature>
<accession>A0A059F1C2</accession>
<reference evidence="2" key="1">
    <citation type="submission" date="2013-02" db="EMBL/GenBank/DDBJ databases">
        <authorList>
            <consortium name="The Broad Institute Genome Sequencing Platform"/>
            <person name="Cuomo C."/>
            <person name="Becnel J."/>
            <person name="Sanscrainte N."/>
            <person name="Walker B."/>
            <person name="Young S.K."/>
            <person name="Zeng Q."/>
            <person name="Gargeya S."/>
            <person name="Fitzgerald M."/>
            <person name="Haas B."/>
            <person name="Abouelleil A."/>
            <person name="Alvarado L."/>
            <person name="Arachchi H.M."/>
            <person name="Berlin A.M."/>
            <person name="Chapman S.B."/>
            <person name="Dewar J."/>
            <person name="Goldberg J."/>
            <person name="Griggs A."/>
            <person name="Gujja S."/>
            <person name="Hansen M."/>
            <person name="Howarth C."/>
            <person name="Imamovic A."/>
            <person name="Larimer J."/>
            <person name="McCowan C."/>
            <person name="Murphy C."/>
            <person name="Neiman D."/>
            <person name="Pearson M."/>
            <person name="Priest M."/>
            <person name="Roberts A."/>
            <person name="Saif S."/>
            <person name="Shea T."/>
            <person name="Sisk P."/>
            <person name="Sykes S."/>
            <person name="Wortman J."/>
            <person name="Nusbaum C."/>
            <person name="Birren B."/>
        </authorList>
    </citation>
    <scope>NUCLEOTIDE SEQUENCE [LARGE SCALE GENOMIC DNA]</scope>
    <source>
        <strain evidence="2">PRA339</strain>
    </source>
</reference>
<dbReference type="HOGENOM" id="CLU_2126858_0_0_1"/>
<keyword evidence="2" id="KW-1185">Reference proteome</keyword>
<sequence>MIYLFLHQFLAIEFIFRSKGIQKIMKWSEQHQNEKNNLELVVFLKNFKTLRNIEEDTNYLSYKNNFTTYEGFKQCKIFILYGSFIDIFRNRFFFDSFEHIYFTHDMFEEKIKYL</sequence>
<dbReference type="VEuPathDB" id="MicrosporidiaDB:H312_01788"/>
<reference evidence="1 2" key="2">
    <citation type="submission" date="2014-03" db="EMBL/GenBank/DDBJ databases">
        <title>The Genome Sequence of Anncaliia algerae insect isolate PRA339.</title>
        <authorList>
            <consortium name="The Broad Institute Genome Sequencing Platform"/>
            <consortium name="The Broad Institute Genome Sequencing Center for Infectious Disease"/>
            <person name="Cuomo C."/>
            <person name="Becnel J."/>
            <person name="Sanscrainte N."/>
            <person name="Walker B."/>
            <person name="Young S.K."/>
            <person name="Zeng Q."/>
            <person name="Gargeya S."/>
            <person name="Fitzgerald M."/>
            <person name="Haas B."/>
            <person name="Abouelleil A."/>
            <person name="Alvarado L."/>
            <person name="Arachchi H.M."/>
            <person name="Berlin A.M."/>
            <person name="Chapman S.B."/>
            <person name="Dewar J."/>
            <person name="Goldberg J."/>
            <person name="Griggs A."/>
            <person name="Gujja S."/>
            <person name="Hansen M."/>
            <person name="Howarth C."/>
            <person name="Imamovic A."/>
            <person name="Larimer J."/>
            <person name="McCowan C."/>
            <person name="Murphy C."/>
            <person name="Neiman D."/>
            <person name="Pearson M."/>
            <person name="Priest M."/>
            <person name="Roberts A."/>
            <person name="Saif S."/>
            <person name="Shea T."/>
            <person name="Sisk P."/>
            <person name="Sykes S."/>
            <person name="Wortman J."/>
            <person name="Nusbaum C."/>
            <person name="Birren B."/>
        </authorList>
    </citation>
    <scope>NUCLEOTIDE SEQUENCE [LARGE SCALE GENOMIC DNA]</scope>
    <source>
        <strain evidence="1 2">PRA339</strain>
    </source>
</reference>
<dbReference type="AlphaFoldDB" id="A0A059F1C2"/>
<protein>
    <submittedName>
        <fullName evidence="1">Uncharacterized protein</fullName>
    </submittedName>
</protein>
<name>A0A059F1C2_9MICR</name>
<proteinExistence type="predicted"/>
<organism evidence="1 2">
    <name type="scientific">Anncaliia algerae PRA339</name>
    <dbReference type="NCBI Taxonomy" id="1288291"/>
    <lineage>
        <taxon>Eukaryota</taxon>
        <taxon>Fungi</taxon>
        <taxon>Fungi incertae sedis</taxon>
        <taxon>Microsporidia</taxon>
        <taxon>Tubulinosematoidea</taxon>
        <taxon>Tubulinosematidae</taxon>
        <taxon>Anncaliia</taxon>
    </lineage>
</organism>
<evidence type="ECO:0000313" key="1">
    <source>
        <dbReference type="EMBL" id="KCZ80781.1"/>
    </source>
</evidence>
<gene>
    <name evidence="1" type="ORF">H312_01788</name>
</gene>